<dbReference type="GO" id="GO:0003723">
    <property type="term" value="F:RNA binding"/>
    <property type="evidence" value="ECO:0007669"/>
    <property type="project" value="UniProtKB-KW"/>
</dbReference>
<evidence type="ECO:0000313" key="8">
    <source>
        <dbReference type="Proteomes" id="UP000235731"/>
    </source>
</evidence>
<dbReference type="SUPFAM" id="SSF55120">
    <property type="entry name" value="Pseudouridine synthase"/>
    <property type="match status" value="1"/>
</dbReference>
<dbReference type="Proteomes" id="UP000235731">
    <property type="component" value="Unassembled WGS sequence"/>
</dbReference>
<feature type="domain" description="RNA-binding S4" evidence="6">
    <location>
        <begin position="3"/>
        <end position="61"/>
    </location>
</feature>
<dbReference type="InterPro" id="IPR006145">
    <property type="entry name" value="PsdUridine_synth_RsuA/RluA"/>
</dbReference>
<dbReference type="AlphaFoldDB" id="A0A2N7PI48"/>
<dbReference type="PANTHER" id="PTHR47683:SF4">
    <property type="entry name" value="PSEUDOURIDINE SYNTHASE"/>
    <property type="match status" value="1"/>
</dbReference>
<evidence type="ECO:0000256" key="1">
    <source>
        <dbReference type="ARBA" id="ARBA00008348"/>
    </source>
</evidence>
<dbReference type="InterPro" id="IPR036986">
    <property type="entry name" value="S4_RNA-bd_sf"/>
</dbReference>
<dbReference type="EMBL" id="PNIE01000093">
    <property type="protein sequence ID" value="PMP61104.1"/>
    <property type="molecule type" value="Genomic_DNA"/>
</dbReference>
<evidence type="ECO:0000256" key="5">
    <source>
        <dbReference type="RuleBase" id="RU003887"/>
    </source>
</evidence>
<keyword evidence="2 4" id="KW-0694">RNA-binding</keyword>
<dbReference type="PANTHER" id="PTHR47683">
    <property type="entry name" value="PSEUDOURIDINE SYNTHASE FAMILY PROTEIN-RELATED"/>
    <property type="match status" value="1"/>
</dbReference>
<evidence type="ECO:0000256" key="2">
    <source>
        <dbReference type="ARBA" id="ARBA00022884"/>
    </source>
</evidence>
<dbReference type="NCBIfam" id="TIGR00093">
    <property type="entry name" value="pseudouridine synthase"/>
    <property type="match status" value="1"/>
</dbReference>
<dbReference type="InterPro" id="IPR000748">
    <property type="entry name" value="PsdUridine_synth_RsuA/RluB/E/F"/>
</dbReference>
<dbReference type="InterPro" id="IPR020094">
    <property type="entry name" value="TruA/RsuA/RluB/E/F_N"/>
</dbReference>
<keyword evidence="3 5" id="KW-0413">Isomerase</keyword>
<dbReference type="InterPro" id="IPR042092">
    <property type="entry name" value="PsdUridine_s_RsuA/RluB/E/F_cat"/>
</dbReference>
<dbReference type="Gene3D" id="3.30.70.580">
    <property type="entry name" value="Pseudouridine synthase I, catalytic domain, N-terminal subdomain"/>
    <property type="match status" value="1"/>
</dbReference>
<dbReference type="Pfam" id="PF00849">
    <property type="entry name" value="PseudoU_synth_2"/>
    <property type="match status" value="1"/>
</dbReference>
<protein>
    <recommendedName>
        <fullName evidence="5">Pseudouridine synthase</fullName>
        <ecNumber evidence="5">5.4.99.-</ecNumber>
    </recommendedName>
</protein>
<dbReference type="Gene3D" id="3.30.70.1560">
    <property type="entry name" value="Alpha-L RNA-binding motif"/>
    <property type="match status" value="1"/>
</dbReference>
<dbReference type="PROSITE" id="PS01149">
    <property type="entry name" value="PSI_RSU"/>
    <property type="match status" value="1"/>
</dbReference>
<proteinExistence type="inferred from homology"/>
<dbReference type="Pfam" id="PF01479">
    <property type="entry name" value="S4"/>
    <property type="match status" value="1"/>
</dbReference>
<comment type="similarity">
    <text evidence="1 5">Belongs to the pseudouridine synthase RsuA family.</text>
</comment>
<comment type="caution">
    <text evidence="7">The sequence shown here is derived from an EMBL/GenBank/DDBJ whole genome shotgun (WGS) entry which is preliminary data.</text>
</comment>
<organism evidence="7 8">
    <name type="scientific">Caldimicrobium thiodismutans</name>
    <dbReference type="NCBI Taxonomy" id="1653476"/>
    <lineage>
        <taxon>Bacteria</taxon>
        <taxon>Pseudomonadati</taxon>
        <taxon>Thermodesulfobacteriota</taxon>
        <taxon>Thermodesulfobacteria</taxon>
        <taxon>Thermodesulfobacteriales</taxon>
        <taxon>Thermodesulfobacteriaceae</taxon>
        <taxon>Caldimicrobium</taxon>
    </lineage>
</organism>
<dbReference type="GO" id="GO:0000455">
    <property type="term" value="P:enzyme-directed rRNA pseudouridine synthesis"/>
    <property type="evidence" value="ECO:0007669"/>
    <property type="project" value="UniProtKB-ARBA"/>
</dbReference>
<dbReference type="GO" id="GO:0120159">
    <property type="term" value="F:rRNA pseudouridine synthase activity"/>
    <property type="evidence" value="ECO:0007669"/>
    <property type="project" value="UniProtKB-ARBA"/>
</dbReference>
<dbReference type="InterPro" id="IPR020103">
    <property type="entry name" value="PsdUridine_synth_cat_dom_sf"/>
</dbReference>
<gene>
    <name evidence="7" type="ORF">C0197_06170</name>
</gene>
<evidence type="ECO:0000313" key="7">
    <source>
        <dbReference type="EMBL" id="PMP61104.1"/>
    </source>
</evidence>
<dbReference type="InterPro" id="IPR018496">
    <property type="entry name" value="PsdUridine_synth_RsuA/RluB_CS"/>
</dbReference>
<reference evidence="7 8" key="1">
    <citation type="submission" date="2018-01" db="EMBL/GenBank/DDBJ databases">
        <title>Metagenomic assembled genomes from two thermal pools in the Uzon Caldera, Kamchatka, Russia.</title>
        <authorList>
            <person name="Wilkins L."/>
            <person name="Ettinger C."/>
        </authorList>
    </citation>
    <scope>NUCLEOTIDE SEQUENCE [LARGE SCALE GENOMIC DNA]</scope>
    <source>
        <strain evidence="7">ZAV-15</strain>
    </source>
</reference>
<sequence>MKIRLDKFLSLCGVGSRREVIRFIKSKKIRVNQKIIIDPSFKIDPEKDLIFYEERPLFYQKFYYYKFYKPKGVITSTKDKEKNIFDLLPKDLPGLKELFPTGRLDKDAEGLIILTNDGELAHRITHPRWKLPKTYLVEIDKRLEEEDKLAIEEGIELKEGKTKPTQITLLNSEKKQLKITVTEGRYHLLKRLFGKRGYKVLSIKRIAIGPIQLEDLKPCEIKKLSEEELLSLRSELFGKFKNKA</sequence>
<dbReference type="EC" id="5.4.99.-" evidence="5"/>
<dbReference type="SUPFAM" id="SSF55174">
    <property type="entry name" value="Alpha-L RNA-binding motif"/>
    <property type="match status" value="1"/>
</dbReference>
<evidence type="ECO:0000256" key="4">
    <source>
        <dbReference type="PROSITE-ProRule" id="PRU00182"/>
    </source>
</evidence>
<dbReference type="InterPro" id="IPR050343">
    <property type="entry name" value="RsuA_PseudoU_synthase"/>
</dbReference>
<dbReference type="PROSITE" id="PS50889">
    <property type="entry name" value="S4"/>
    <property type="match status" value="1"/>
</dbReference>
<evidence type="ECO:0000256" key="3">
    <source>
        <dbReference type="ARBA" id="ARBA00023235"/>
    </source>
</evidence>
<name>A0A2N7PI48_9BACT</name>
<evidence type="ECO:0000259" key="6">
    <source>
        <dbReference type="SMART" id="SM00363"/>
    </source>
</evidence>
<dbReference type="Gene3D" id="3.10.290.10">
    <property type="entry name" value="RNA-binding S4 domain"/>
    <property type="match status" value="1"/>
</dbReference>
<dbReference type="SMART" id="SM00363">
    <property type="entry name" value="S4"/>
    <property type="match status" value="1"/>
</dbReference>
<dbReference type="CDD" id="cd00165">
    <property type="entry name" value="S4"/>
    <property type="match status" value="1"/>
</dbReference>
<accession>A0A2N7PI48</accession>
<dbReference type="InterPro" id="IPR002942">
    <property type="entry name" value="S4_RNA-bd"/>
</dbReference>